<evidence type="ECO:0000256" key="1">
    <source>
        <dbReference type="ARBA" id="ARBA00010886"/>
    </source>
</evidence>
<dbReference type="EC" id="2.7.11.1" evidence="2"/>
<dbReference type="Gene3D" id="3.30.200.20">
    <property type="entry name" value="Phosphorylase Kinase, domain 1"/>
    <property type="match status" value="1"/>
</dbReference>
<dbReference type="CDD" id="cd14014">
    <property type="entry name" value="STKc_PknB_like"/>
    <property type="match status" value="1"/>
</dbReference>
<dbReference type="InterPro" id="IPR017441">
    <property type="entry name" value="Protein_kinase_ATP_BS"/>
</dbReference>
<dbReference type="Gene3D" id="1.10.510.10">
    <property type="entry name" value="Transferase(Phosphotransferase) domain 1"/>
    <property type="match status" value="1"/>
</dbReference>
<dbReference type="PROSITE" id="PS00108">
    <property type="entry name" value="PROTEIN_KINASE_ST"/>
    <property type="match status" value="1"/>
</dbReference>
<organism evidence="9 10">
    <name type="scientific">Halopseudomonas phragmitis</name>
    <dbReference type="NCBI Taxonomy" id="1931241"/>
    <lineage>
        <taxon>Bacteria</taxon>
        <taxon>Pseudomonadati</taxon>
        <taxon>Pseudomonadota</taxon>
        <taxon>Gammaproteobacteria</taxon>
        <taxon>Pseudomonadales</taxon>
        <taxon>Pseudomonadaceae</taxon>
        <taxon>Halopseudomonas</taxon>
    </lineage>
</organism>
<evidence type="ECO:0000256" key="3">
    <source>
        <dbReference type="ARBA" id="ARBA00022679"/>
    </source>
</evidence>
<dbReference type="InterPro" id="IPR000719">
    <property type="entry name" value="Prot_kinase_dom"/>
</dbReference>
<dbReference type="PANTHER" id="PTHR43671:SF13">
    <property type="entry name" value="SERINE_THREONINE-PROTEIN KINASE NEK2"/>
    <property type="match status" value="1"/>
</dbReference>
<dbReference type="GO" id="GO:0004674">
    <property type="term" value="F:protein serine/threonine kinase activity"/>
    <property type="evidence" value="ECO:0007669"/>
    <property type="project" value="UniProtKB-KW"/>
</dbReference>
<dbReference type="InterPro" id="IPR011009">
    <property type="entry name" value="Kinase-like_dom_sf"/>
</dbReference>
<keyword evidence="4 7" id="KW-0547">Nucleotide-binding</keyword>
<dbReference type="STRING" id="1931241.BVH74_11645"/>
<dbReference type="SMART" id="SM00220">
    <property type="entry name" value="S_TKc"/>
    <property type="match status" value="1"/>
</dbReference>
<dbReference type="InterPro" id="IPR008271">
    <property type="entry name" value="Ser/Thr_kinase_AS"/>
</dbReference>
<dbReference type="Proteomes" id="UP000243488">
    <property type="component" value="Chromosome"/>
</dbReference>
<protein>
    <recommendedName>
        <fullName evidence="2">non-specific serine/threonine protein kinase</fullName>
        <ecNumber evidence="2">2.7.11.1</ecNumber>
    </recommendedName>
</protein>
<dbReference type="AlphaFoldDB" id="A0A1V0B5Z4"/>
<dbReference type="PROSITE" id="PS50011">
    <property type="entry name" value="PROTEIN_KINASE_DOM"/>
    <property type="match status" value="1"/>
</dbReference>
<keyword evidence="5 9" id="KW-0418">Kinase</keyword>
<dbReference type="SUPFAM" id="SSF56112">
    <property type="entry name" value="Protein kinase-like (PK-like)"/>
    <property type="match status" value="1"/>
</dbReference>
<keyword evidence="10" id="KW-1185">Reference proteome</keyword>
<evidence type="ECO:0000256" key="5">
    <source>
        <dbReference type="ARBA" id="ARBA00022777"/>
    </source>
</evidence>
<evidence type="ECO:0000256" key="2">
    <source>
        <dbReference type="ARBA" id="ARBA00012513"/>
    </source>
</evidence>
<reference evidence="9 10" key="1">
    <citation type="submission" date="2017-03" db="EMBL/GenBank/DDBJ databases">
        <title>Complete genome sequence of the novel DNRA strain Pseudomonas sp. S-6-2 isolated from Chinese polluted river sediment. Journal of Biotechnology.</title>
        <authorList>
            <person name="Li J."/>
            <person name="Xiang F."/>
            <person name="Wang L."/>
            <person name="Xi L."/>
            <person name="Liu J."/>
        </authorList>
    </citation>
    <scope>NUCLEOTIDE SEQUENCE [LARGE SCALE GENOMIC DNA]</scope>
    <source>
        <strain evidence="9 10">S-6-2</strain>
    </source>
</reference>
<keyword evidence="3" id="KW-0808">Transferase</keyword>
<name>A0A1V0B5Z4_9GAMM</name>
<dbReference type="PROSITE" id="PS00107">
    <property type="entry name" value="PROTEIN_KINASE_ATP"/>
    <property type="match status" value="1"/>
</dbReference>
<feature type="binding site" evidence="7">
    <location>
        <position position="86"/>
    </location>
    <ligand>
        <name>ATP</name>
        <dbReference type="ChEBI" id="CHEBI:30616"/>
    </ligand>
</feature>
<proteinExistence type="inferred from homology"/>
<dbReference type="Pfam" id="PF00069">
    <property type="entry name" value="Pkinase"/>
    <property type="match status" value="1"/>
</dbReference>
<dbReference type="InterPro" id="IPR050660">
    <property type="entry name" value="NEK_Ser/Thr_kinase"/>
</dbReference>
<gene>
    <name evidence="9" type="ORF">BVH74_11645</name>
</gene>
<dbReference type="GO" id="GO:0005524">
    <property type="term" value="F:ATP binding"/>
    <property type="evidence" value="ECO:0007669"/>
    <property type="project" value="UniProtKB-UniRule"/>
</dbReference>
<dbReference type="KEGG" id="ppha:BVH74_11645"/>
<evidence type="ECO:0000313" key="10">
    <source>
        <dbReference type="Proteomes" id="UP000243488"/>
    </source>
</evidence>
<evidence type="ECO:0000256" key="4">
    <source>
        <dbReference type="ARBA" id="ARBA00022741"/>
    </source>
</evidence>
<keyword evidence="9" id="KW-0723">Serine/threonine-protein kinase</keyword>
<accession>A0A1V0B5Z4</accession>
<feature type="domain" description="Protein kinase" evidence="8">
    <location>
        <begin position="51"/>
        <end position="322"/>
    </location>
</feature>
<evidence type="ECO:0000313" key="9">
    <source>
        <dbReference type="EMBL" id="AQZ95363.1"/>
    </source>
</evidence>
<sequence>MNSMEVPVTAPLKDEDNLSDLTHFAFGQSEEAPAPEPISIGPLPDILNGRYHIERLLGVGGMGAVYRARDLLREQFGDPEPFVALKTLTDSFAEYPDANALLYSEFALTSRLHHANVIQVYGFDVDSDCQRAFITMELLKGPTLDQLIEAHPAGMDWEQLRGIAIPLLQALSYSHQRGVLHGDLKPSNVMLTDDGVRLFDYGLGQARQGLLPGLPRLSRARIAAWTPRYAALELLNGEALGSPADVYAVACILYELCSGHHPFSRLTARQAKAMEQDKTLERPPNLPSHCWPALRSALAFEQQQRIDCQTLLTAFSAPRPTVLRRLFRVLGRS</sequence>
<dbReference type="EMBL" id="CP020100">
    <property type="protein sequence ID" value="AQZ95363.1"/>
    <property type="molecule type" value="Genomic_DNA"/>
</dbReference>
<evidence type="ECO:0000256" key="6">
    <source>
        <dbReference type="ARBA" id="ARBA00022840"/>
    </source>
</evidence>
<evidence type="ECO:0000259" key="8">
    <source>
        <dbReference type="PROSITE" id="PS50011"/>
    </source>
</evidence>
<comment type="similarity">
    <text evidence="1">Belongs to the protein kinase superfamily. NEK Ser/Thr protein kinase family. NIMA subfamily.</text>
</comment>
<evidence type="ECO:0000256" key="7">
    <source>
        <dbReference type="PROSITE-ProRule" id="PRU10141"/>
    </source>
</evidence>
<dbReference type="PANTHER" id="PTHR43671">
    <property type="entry name" value="SERINE/THREONINE-PROTEIN KINASE NEK"/>
    <property type="match status" value="1"/>
</dbReference>
<dbReference type="RefSeq" id="WP_080050231.1">
    <property type="nucleotide sequence ID" value="NZ_CP020100.1"/>
</dbReference>
<keyword evidence="6 7" id="KW-0067">ATP-binding</keyword>